<gene>
    <name evidence="1" type="ORF">A1356_17215</name>
</gene>
<proteinExistence type="predicted"/>
<name>A0A291IHS1_9GAMM</name>
<dbReference type="Gene3D" id="3.30.2310.20">
    <property type="entry name" value="RelE-like"/>
    <property type="match status" value="1"/>
</dbReference>
<dbReference type="KEGG" id="mko:MKLM6_1470"/>
<protein>
    <submittedName>
        <fullName evidence="1">Uncharacterized protein</fullName>
    </submittedName>
</protein>
<dbReference type="EMBL" id="LUUL01000098">
    <property type="protein sequence ID" value="OAI23716.1"/>
    <property type="molecule type" value="Genomic_DNA"/>
</dbReference>
<comment type="caution">
    <text evidence="1">The sequence shown here is derived from an EMBL/GenBank/DDBJ whole genome shotgun (WGS) entry which is preliminary data.</text>
</comment>
<dbReference type="PANTHER" id="PTHR38813">
    <property type="match status" value="1"/>
</dbReference>
<dbReference type="RefSeq" id="WP_064028800.1">
    <property type="nucleotide sequence ID" value="NZ_CP023669.1"/>
</dbReference>
<dbReference type="AlphaFoldDB" id="A0A291IHS1"/>
<dbReference type="Pfam" id="PF05016">
    <property type="entry name" value="ParE_toxin"/>
    <property type="match status" value="1"/>
</dbReference>
<evidence type="ECO:0000313" key="1">
    <source>
        <dbReference type="EMBL" id="OAI23716.1"/>
    </source>
</evidence>
<evidence type="ECO:0000313" key="2">
    <source>
        <dbReference type="Proteomes" id="UP000077734"/>
    </source>
</evidence>
<organism evidence="1 2">
    <name type="scientific">Methylomonas koyamae</name>
    <dbReference type="NCBI Taxonomy" id="702114"/>
    <lineage>
        <taxon>Bacteria</taxon>
        <taxon>Pseudomonadati</taxon>
        <taxon>Pseudomonadota</taxon>
        <taxon>Gammaproteobacteria</taxon>
        <taxon>Methylococcales</taxon>
        <taxon>Methylococcaceae</taxon>
        <taxon>Methylomonas</taxon>
    </lineage>
</organism>
<reference evidence="1 2" key="1">
    <citation type="submission" date="2016-03" db="EMBL/GenBank/DDBJ databases">
        <authorList>
            <person name="Heylen K."/>
            <person name="De Vos P."/>
            <person name="Vekeman B."/>
        </authorList>
    </citation>
    <scope>NUCLEOTIDE SEQUENCE [LARGE SCALE GENOMIC DNA]</scope>
    <source>
        <strain evidence="1 2">R-49807</strain>
    </source>
</reference>
<dbReference type="InterPro" id="IPR035093">
    <property type="entry name" value="RelE/ParE_toxin_dom_sf"/>
</dbReference>
<dbReference type="PANTHER" id="PTHR38813:SF1">
    <property type="entry name" value="TOXIN RELE1-RELATED"/>
    <property type="match status" value="1"/>
</dbReference>
<dbReference type="InterPro" id="IPR007712">
    <property type="entry name" value="RelE/ParE_toxin"/>
</dbReference>
<dbReference type="NCBIfam" id="TIGR02385">
    <property type="entry name" value="RelE_StbE"/>
    <property type="match status" value="1"/>
</dbReference>
<sequence>MTPYRLKIHKHVKKFLLSLSPEWRNRFYDKLEILRQNPRDSKQLDIKPMQGAGDQLYRLRIGQYRLIYQIVDQELVIFLMTAGSRGDVYK</sequence>
<keyword evidence="2" id="KW-1185">Reference proteome</keyword>
<dbReference type="InterPro" id="IPR052747">
    <property type="entry name" value="TA_system_RelE_toxin"/>
</dbReference>
<accession>A0A291IHS1</accession>
<dbReference type="Proteomes" id="UP000077734">
    <property type="component" value="Unassembled WGS sequence"/>
</dbReference>
<dbReference type="SUPFAM" id="SSF143011">
    <property type="entry name" value="RelE-like"/>
    <property type="match status" value="1"/>
</dbReference>